<protein>
    <submittedName>
        <fullName evidence="3">Uncharacterized protein</fullName>
    </submittedName>
</protein>
<proteinExistence type="predicted"/>
<keyword evidence="2" id="KW-1133">Transmembrane helix</keyword>
<reference evidence="3 4" key="1">
    <citation type="submission" date="2016-06" db="EMBL/GenBank/DDBJ databases">
        <authorList>
            <consortium name="Pathogen Informatics"/>
        </authorList>
    </citation>
    <scope>NUCLEOTIDE SEQUENCE [LARGE SCALE GENOMIC DNA]</scope>
    <source>
        <strain evidence="3">PmlGA01</strain>
    </source>
</reference>
<evidence type="ECO:0000313" key="3">
    <source>
        <dbReference type="EMBL" id="SBT71057.1"/>
    </source>
</evidence>
<feature type="compositionally biased region" description="Polar residues" evidence="1">
    <location>
        <begin position="154"/>
        <end position="172"/>
    </location>
</feature>
<feature type="region of interest" description="Disordered" evidence="1">
    <location>
        <begin position="134"/>
        <end position="177"/>
    </location>
</feature>
<accession>A0A1C3KBV5</accession>
<keyword evidence="2" id="KW-0472">Membrane</keyword>
<evidence type="ECO:0000313" key="4">
    <source>
        <dbReference type="Proteomes" id="UP000219799"/>
    </source>
</evidence>
<dbReference type="EMBL" id="LT594495">
    <property type="protein sequence ID" value="SBT71057.1"/>
    <property type="molecule type" value="Genomic_DNA"/>
</dbReference>
<feature type="compositionally biased region" description="Low complexity" evidence="1">
    <location>
        <begin position="134"/>
        <end position="146"/>
    </location>
</feature>
<feature type="region of interest" description="Disordered" evidence="1">
    <location>
        <begin position="423"/>
        <end position="443"/>
    </location>
</feature>
<dbReference type="AlphaFoldDB" id="A0A1C3KBV5"/>
<dbReference type="VEuPathDB" id="PlasmoDB:PmUG01_07039800"/>
<dbReference type="Proteomes" id="UP000219799">
    <property type="component" value="Chromosome 7"/>
</dbReference>
<sequence>MSEEDKGKNIKISKTFCSSDDGKGTSLLEMNNVRVQSYTRNVRIEDLKYLRSIEALTLSNFYLLYVYLKDIYFIFLNFVIFLNREEKMVLNVLEESNNAFLFNTKIQEFDVFFECIKRYMEDKKQHSIVSNIGTKSSGSIKSSSNSNCIRNIDNHSTNNSEGGARSNVSPHNVGNKKEECKKMEVCKNGETYEKVPEEGKRKKKNNNGDGNGSGNGSGNGNGNGNGNGSGNGNGNGNGSGNGNGNGNGSGNGSGRSSSCIGDKVKEGGHFDYVNELLSRLYSEEEIKFLNIDRIINDKVKKENILNKSIKINNNVCIYKLSYLYFNDKLKRIRLDYIFNLILFNKKRNKKENTDNGAEQMKQSKNGDSNRSGYNSGSNYYYIYEGQFLLYLSHFKYYIFSFFLYSYVKYAKCCKNIEEGDSNRNDSGNTGRYNNRREDSTKRVHINNKGGNDMWKFLYNEEDNMKNILNVVSYILNFVNNVLYNLDIVLKREKIDLNENKKWDKKEQVDMYTSEFINDILKNIFSFKYINLDHLDFALSCIILLNIRTHNYNVQFYFYLNNKYESFFHLFRKYNTSICLWNNRKTLRSANYFRFFEDLKLLSIIEKCCLFLNLKNIRLEYIYNILYAANNRNKFSVNIKLIDECLNFYNIKRTIYFLTCLGMEIKNERIFFNMSNRERDENKLRCFLLDNKDECIKSFSKVYEECIDDYTYIIYQEKIFEKNKCFFKYDLPSLIYFAHC</sequence>
<evidence type="ECO:0000256" key="1">
    <source>
        <dbReference type="SAM" id="MobiDB-lite"/>
    </source>
</evidence>
<name>A0A1C3KBV5_PLAMA</name>
<feature type="region of interest" description="Disordered" evidence="1">
    <location>
        <begin position="351"/>
        <end position="370"/>
    </location>
</feature>
<organism evidence="3 4">
    <name type="scientific">Plasmodium malariae</name>
    <dbReference type="NCBI Taxonomy" id="5858"/>
    <lineage>
        <taxon>Eukaryota</taxon>
        <taxon>Sar</taxon>
        <taxon>Alveolata</taxon>
        <taxon>Apicomplexa</taxon>
        <taxon>Aconoidasida</taxon>
        <taxon>Haemosporida</taxon>
        <taxon>Plasmodiidae</taxon>
        <taxon>Plasmodium</taxon>
        <taxon>Plasmodium (Plasmodium)</taxon>
    </lineage>
</organism>
<feature type="compositionally biased region" description="Polar residues" evidence="1">
    <location>
        <begin position="354"/>
        <end position="363"/>
    </location>
</feature>
<evidence type="ECO:0000256" key="2">
    <source>
        <dbReference type="SAM" id="Phobius"/>
    </source>
</evidence>
<feature type="region of interest" description="Disordered" evidence="1">
    <location>
        <begin position="192"/>
        <end position="260"/>
    </location>
</feature>
<feature type="transmembrane region" description="Helical" evidence="2">
    <location>
        <begin position="62"/>
        <end position="82"/>
    </location>
</feature>
<feature type="compositionally biased region" description="Gly residues" evidence="1">
    <location>
        <begin position="209"/>
        <end position="253"/>
    </location>
</feature>
<keyword evidence="2" id="KW-0812">Transmembrane</keyword>
<gene>
    <name evidence="3" type="primary">PmlGA01_070030400</name>
    <name evidence="3" type="ORF">PMLGA01_070030400</name>
</gene>